<reference evidence="3" key="1">
    <citation type="submission" date="2016-11" db="EMBL/GenBank/DDBJ databases">
        <authorList>
            <person name="Varghese N."/>
            <person name="Submissions S."/>
        </authorList>
    </citation>
    <scope>NUCLEOTIDE SEQUENCE [LARGE SCALE GENOMIC DNA]</scope>
    <source>
        <strain evidence="3">GAS401</strain>
    </source>
</reference>
<dbReference type="RefSeq" id="WP_072817968.1">
    <property type="nucleotide sequence ID" value="NZ_LT670849.1"/>
</dbReference>
<dbReference type="OrthoDB" id="9803684at2"/>
<evidence type="ECO:0000259" key="1">
    <source>
        <dbReference type="Pfam" id="PF12680"/>
    </source>
</evidence>
<proteinExistence type="predicted"/>
<gene>
    <name evidence="2" type="ORF">SAMN05444170_2278</name>
</gene>
<dbReference type="SUPFAM" id="SSF54427">
    <property type="entry name" value="NTF2-like"/>
    <property type="match status" value="1"/>
</dbReference>
<keyword evidence="3" id="KW-1185">Reference proteome</keyword>
<dbReference type="AlphaFoldDB" id="A0A1M7TP31"/>
<organism evidence="2 3">
    <name type="scientific">Bradyrhizobium erythrophlei</name>
    <dbReference type="NCBI Taxonomy" id="1437360"/>
    <lineage>
        <taxon>Bacteria</taxon>
        <taxon>Pseudomonadati</taxon>
        <taxon>Pseudomonadota</taxon>
        <taxon>Alphaproteobacteria</taxon>
        <taxon>Hyphomicrobiales</taxon>
        <taxon>Nitrobacteraceae</taxon>
        <taxon>Bradyrhizobium</taxon>
    </lineage>
</organism>
<evidence type="ECO:0000313" key="3">
    <source>
        <dbReference type="Proteomes" id="UP000184096"/>
    </source>
</evidence>
<dbReference type="Proteomes" id="UP000184096">
    <property type="component" value="Chromosome I"/>
</dbReference>
<dbReference type="Gene3D" id="3.10.450.50">
    <property type="match status" value="1"/>
</dbReference>
<protein>
    <submittedName>
        <fullName evidence="2">SnoaL-like domain-containing protein</fullName>
    </submittedName>
</protein>
<sequence length="122" mass="13897">MPSRARLDEFIAVVESGDHAGAIERYYTEDATMQENAAPPRVGRDVLVAHERAALARMSDVYSKCVSSVVEGDRVAIHWNFVLTEKSGLVRRFDEVAWQEWRGDLIFRERFFYDPTKVTGSS</sequence>
<evidence type="ECO:0000313" key="2">
    <source>
        <dbReference type="EMBL" id="SHN72492.1"/>
    </source>
</evidence>
<accession>A0A1M7TP31</accession>
<dbReference type="InterPro" id="IPR037401">
    <property type="entry name" value="SnoaL-like"/>
</dbReference>
<dbReference type="EMBL" id="LT670849">
    <property type="protein sequence ID" value="SHN72492.1"/>
    <property type="molecule type" value="Genomic_DNA"/>
</dbReference>
<dbReference type="Pfam" id="PF12680">
    <property type="entry name" value="SnoaL_2"/>
    <property type="match status" value="1"/>
</dbReference>
<feature type="domain" description="SnoaL-like" evidence="1">
    <location>
        <begin position="8"/>
        <end position="108"/>
    </location>
</feature>
<name>A0A1M7TP31_9BRAD</name>
<dbReference type="InterPro" id="IPR032710">
    <property type="entry name" value="NTF2-like_dom_sf"/>
</dbReference>